<organism evidence="2 3">
    <name type="scientific">Pseudoalteromonas luteoviolacea CPMOR-1</name>
    <dbReference type="NCBI Taxonomy" id="1365248"/>
    <lineage>
        <taxon>Bacteria</taxon>
        <taxon>Pseudomonadati</taxon>
        <taxon>Pseudomonadota</taxon>
        <taxon>Gammaproteobacteria</taxon>
        <taxon>Alteromonadales</taxon>
        <taxon>Pseudoalteromonadaceae</taxon>
        <taxon>Pseudoalteromonas</taxon>
    </lineage>
</organism>
<protein>
    <submittedName>
        <fullName evidence="2">Uncharacterized protein</fullName>
    </submittedName>
</protein>
<comment type="caution">
    <text evidence="2">The sequence shown here is derived from an EMBL/GenBank/DDBJ whole genome shotgun (WGS) entry which is preliminary data.</text>
</comment>
<feature type="transmembrane region" description="Helical" evidence="1">
    <location>
        <begin position="21"/>
        <end position="43"/>
    </location>
</feature>
<sequence>MNVHRRGRILELFLPLLFAKYLARSPKLLIGIIVFLVLSIVFIIQIAAFAIYSFLFGTLLFIGWRCWRATKRLFKRQKSHNQ</sequence>
<proteinExistence type="predicted"/>
<keyword evidence="1" id="KW-0472">Membrane</keyword>
<feature type="transmembrane region" description="Helical" evidence="1">
    <location>
        <begin position="49"/>
        <end position="67"/>
    </location>
</feature>
<dbReference type="PATRIC" id="fig|1365248.3.peg.1417"/>
<gene>
    <name evidence="2" type="ORF">N473_01235</name>
</gene>
<keyword evidence="1" id="KW-1133">Transmembrane helix</keyword>
<name>A0A167LUB0_9GAMM</name>
<evidence type="ECO:0000313" key="2">
    <source>
        <dbReference type="EMBL" id="KZN65225.1"/>
    </source>
</evidence>
<keyword evidence="1" id="KW-0812">Transmembrane</keyword>
<dbReference type="EMBL" id="AUYC01000018">
    <property type="protein sequence ID" value="KZN65225.1"/>
    <property type="molecule type" value="Genomic_DNA"/>
</dbReference>
<accession>A0A167LUB0</accession>
<evidence type="ECO:0000256" key="1">
    <source>
        <dbReference type="SAM" id="Phobius"/>
    </source>
</evidence>
<evidence type="ECO:0000313" key="3">
    <source>
        <dbReference type="Proteomes" id="UP000076486"/>
    </source>
</evidence>
<reference evidence="2 3" key="1">
    <citation type="submission" date="2013-07" db="EMBL/GenBank/DDBJ databases">
        <title>Comparative Genomic and Metabolomic Analysis of Twelve Strains of Pseudoalteromonas luteoviolacea.</title>
        <authorList>
            <person name="Vynne N.G."/>
            <person name="Mansson M."/>
            <person name="Gram L."/>
        </authorList>
    </citation>
    <scope>NUCLEOTIDE SEQUENCE [LARGE SCALE GENOMIC DNA]</scope>
    <source>
        <strain evidence="2 3">CPMOR-1</strain>
    </source>
</reference>
<dbReference type="Proteomes" id="UP000076486">
    <property type="component" value="Unassembled WGS sequence"/>
</dbReference>
<dbReference type="AlphaFoldDB" id="A0A167LUB0"/>